<gene>
    <name evidence="1" type="ORF">J0J69_08775</name>
    <name evidence="2" type="ORF">J0J70_05205</name>
</gene>
<accession>A0A9Q9FFC8</accession>
<dbReference type="RefSeq" id="WP_082411258.1">
    <property type="nucleotide sequence ID" value="NZ_CP071250.1"/>
</dbReference>
<sequence length="36" mass="3868">MGGAIATYYVLKYNAHSVSKLVLLGAAILAWIKTTE</sequence>
<evidence type="ECO:0000313" key="2">
    <source>
        <dbReference type="EMBL" id="UUF09358.1"/>
    </source>
</evidence>
<dbReference type="EMBL" id="CP071249">
    <property type="protein sequence ID" value="UUF05187.1"/>
    <property type="molecule type" value="Genomic_DNA"/>
</dbReference>
<name>A0A9Q9FFC8_9FIRM</name>
<keyword evidence="3" id="KW-1185">Reference proteome</keyword>
<dbReference type="EMBL" id="CP071250">
    <property type="protein sequence ID" value="UUF09358.1"/>
    <property type="molecule type" value="Genomic_DNA"/>
</dbReference>
<reference evidence="2 3" key="1">
    <citation type="submission" date="2021-03" db="EMBL/GenBank/DDBJ databases">
        <title>Comparative Genomics and Metabolomics in the genus Turicibacter.</title>
        <authorList>
            <person name="Maki J."/>
            <person name="Looft T."/>
        </authorList>
    </citation>
    <scope>NUCLEOTIDE SEQUENCE</scope>
    <source>
        <strain evidence="2">ISU324</strain>
        <strain evidence="1 3">MMM721</strain>
    </source>
</reference>
<dbReference type="AlphaFoldDB" id="A0A9Q9FFC8"/>
<protein>
    <submittedName>
        <fullName evidence="2">Uncharacterized protein</fullName>
    </submittedName>
</protein>
<dbReference type="Proteomes" id="UP001058016">
    <property type="component" value="Chromosome"/>
</dbReference>
<evidence type="ECO:0000313" key="1">
    <source>
        <dbReference type="EMBL" id="UUF05187.1"/>
    </source>
</evidence>
<organism evidence="2 4">
    <name type="scientific">Turicibacter bilis</name>
    <dbReference type="NCBI Taxonomy" id="2735723"/>
    <lineage>
        <taxon>Bacteria</taxon>
        <taxon>Bacillati</taxon>
        <taxon>Bacillota</taxon>
        <taxon>Erysipelotrichia</taxon>
        <taxon>Erysipelotrichales</taxon>
        <taxon>Turicibacteraceae</taxon>
        <taxon>Turicibacter</taxon>
    </lineage>
</organism>
<dbReference type="Proteomes" id="UP001058072">
    <property type="component" value="Chromosome"/>
</dbReference>
<proteinExistence type="predicted"/>
<evidence type="ECO:0000313" key="3">
    <source>
        <dbReference type="Proteomes" id="UP001058016"/>
    </source>
</evidence>
<evidence type="ECO:0000313" key="4">
    <source>
        <dbReference type="Proteomes" id="UP001058072"/>
    </source>
</evidence>